<organism evidence="4 5">
    <name type="scientific">Zasmidium cellare</name>
    <name type="common">Wine cellar mold</name>
    <name type="synonym">Racodium cellare</name>
    <dbReference type="NCBI Taxonomy" id="395010"/>
    <lineage>
        <taxon>Eukaryota</taxon>
        <taxon>Fungi</taxon>
        <taxon>Dikarya</taxon>
        <taxon>Ascomycota</taxon>
        <taxon>Pezizomycotina</taxon>
        <taxon>Dothideomycetes</taxon>
        <taxon>Dothideomycetidae</taxon>
        <taxon>Mycosphaerellales</taxon>
        <taxon>Mycosphaerellaceae</taxon>
        <taxon>Zasmidium</taxon>
    </lineage>
</organism>
<reference evidence="4 5" key="1">
    <citation type="journal article" date="2023" name="G3 (Bethesda)">
        <title>A chromosome-level genome assembly of Zasmidium syzygii isolated from banana leaves.</title>
        <authorList>
            <person name="van Westerhoven A.C."/>
            <person name="Mehrabi R."/>
            <person name="Talebi R."/>
            <person name="Steentjes M.B.F."/>
            <person name="Corcolon B."/>
            <person name="Chong P.A."/>
            <person name="Kema G.H.J."/>
            <person name="Seidl M.F."/>
        </authorList>
    </citation>
    <scope>NUCLEOTIDE SEQUENCE [LARGE SCALE GENOMIC DNA]</scope>
    <source>
        <strain evidence="4 5">P124</strain>
    </source>
</reference>
<dbReference type="EMBL" id="JAXOVC010000004">
    <property type="protein sequence ID" value="KAK4502724.1"/>
    <property type="molecule type" value="Genomic_DNA"/>
</dbReference>
<comment type="caution">
    <text evidence="4">The sequence shown here is derived from an EMBL/GenBank/DDBJ whole genome shotgun (WGS) entry which is preliminary data.</text>
</comment>
<comment type="similarity">
    <text evidence="1">Belongs to the NmrA-type oxidoreductase family.</text>
</comment>
<protein>
    <recommendedName>
        <fullName evidence="3">NmrA-like domain-containing protein</fullName>
    </recommendedName>
</protein>
<evidence type="ECO:0000256" key="2">
    <source>
        <dbReference type="ARBA" id="ARBA00022857"/>
    </source>
</evidence>
<sequence>MRLYAQDVDDEDAQRRAFAMDSLRTTSDQIVRLADLLYNKEEVDIDSLTFFVPNCLFEAARVQQDLWKETAELKYKNGIDSLKRVLREHGKRWRLAGWYETMTRSSAIMANLVLVIGGTGAQGFEVVKALLGSDKPFSVRVLSRDPASPRTKEKFEGFSVEIVKGSFTDQEAVSSALQGYYGVYVNTDGFSVNEANELAAAVGIYEVAARTLGLRHFVWSGTDYLLKLSGFNPRYAAHHANAKARFSDYLRSQPSDFSLGHLAWTIYNPPAYTDMLQSGMFQPQIAPDGTRIFAFPVKPTARIPFITIRDIGAFALKIFLDPAAWSGKTLYPGSHYATGPEIAETFTQVTGLPAQFLSLETEQWKQALGARGTAPLVGGHDDGITMGENFAMTWVAWGEDVFVQRDFNALRKIHPGLESLEGWMRRTGYDGTEKPFLKLLVDKAEAAKGSDK</sequence>
<dbReference type="Proteomes" id="UP001305779">
    <property type="component" value="Unassembled WGS sequence"/>
</dbReference>
<dbReference type="CDD" id="cd05251">
    <property type="entry name" value="NmrA_like_SDR_a"/>
    <property type="match status" value="1"/>
</dbReference>
<dbReference type="Gene3D" id="3.40.50.720">
    <property type="entry name" value="NAD(P)-binding Rossmann-like Domain"/>
    <property type="match status" value="1"/>
</dbReference>
<dbReference type="InterPro" id="IPR051164">
    <property type="entry name" value="NmrA-like_oxidored"/>
</dbReference>
<gene>
    <name evidence="4" type="ORF">PRZ48_006150</name>
</gene>
<dbReference type="Gene3D" id="3.90.25.10">
    <property type="entry name" value="UDP-galactose 4-epimerase, domain 1"/>
    <property type="match status" value="1"/>
</dbReference>
<evidence type="ECO:0000313" key="4">
    <source>
        <dbReference type="EMBL" id="KAK4502724.1"/>
    </source>
</evidence>
<evidence type="ECO:0000256" key="1">
    <source>
        <dbReference type="ARBA" id="ARBA00006328"/>
    </source>
</evidence>
<name>A0ABR0EMY6_ZASCE</name>
<evidence type="ECO:0000313" key="5">
    <source>
        <dbReference type="Proteomes" id="UP001305779"/>
    </source>
</evidence>
<dbReference type="InterPro" id="IPR036291">
    <property type="entry name" value="NAD(P)-bd_dom_sf"/>
</dbReference>
<dbReference type="PANTHER" id="PTHR42748">
    <property type="entry name" value="NITROGEN METABOLITE REPRESSION PROTEIN NMRA FAMILY MEMBER"/>
    <property type="match status" value="1"/>
</dbReference>
<keyword evidence="2" id="KW-0521">NADP</keyword>
<dbReference type="Pfam" id="PF05368">
    <property type="entry name" value="NmrA"/>
    <property type="match status" value="1"/>
</dbReference>
<dbReference type="InterPro" id="IPR008030">
    <property type="entry name" value="NmrA-like"/>
</dbReference>
<keyword evidence="5" id="KW-1185">Reference proteome</keyword>
<dbReference type="PANTHER" id="PTHR42748:SF14">
    <property type="entry name" value="SNOAL-LIKE DOMAIN-CONTAINING PROTEIN"/>
    <property type="match status" value="1"/>
</dbReference>
<evidence type="ECO:0000259" key="3">
    <source>
        <dbReference type="Pfam" id="PF05368"/>
    </source>
</evidence>
<dbReference type="SUPFAM" id="SSF51735">
    <property type="entry name" value="NAD(P)-binding Rossmann-fold domains"/>
    <property type="match status" value="1"/>
</dbReference>
<proteinExistence type="inferred from homology"/>
<feature type="domain" description="NmrA-like" evidence="3">
    <location>
        <begin position="111"/>
        <end position="366"/>
    </location>
</feature>
<accession>A0ABR0EMY6</accession>